<sequence length="157" mass="17731">MLASHARTTLRRAVKEDVPEIRALVQRAYARWLAVTPRPPKPMNADYDRAFAAHRFDLLVHKGELLALIETVAEGKELLIVNVSVDPDRQREGLGQRLMRHAEDLARSGGLHGTRLYTNRLMAANLALYERHGYVCEREVDHGDGMIAVRMVRSLVA</sequence>
<dbReference type="InterPro" id="IPR050832">
    <property type="entry name" value="Bact_Acetyltransf"/>
</dbReference>
<dbReference type="Gene3D" id="3.40.630.30">
    <property type="match status" value="1"/>
</dbReference>
<evidence type="ECO:0000256" key="1">
    <source>
        <dbReference type="ARBA" id="ARBA00022679"/>
    </source>
</evidence>
<dbReference type="EMBL" id="CAVK010000077">
    <property type="protein sequence ID" value="CCW17378.1"/>
    <property type="molecule type" value="Genomic_DNA"/>
</dbReference>
<evidence type="ECO:0000259" key="3">
    <source>
        <dbReference type="PROSITE" id="PS51186"/>
    </source>
</evidence>
<reference evidence="5" key="2">
    <citation type="submission" date="2013-04" db="EMBL/GenBank/DDBJ databases">
        <title>Bisphenol A degrading Sphingobium sp. strain BiD32.</title>
        <authorList>
            <person name="Nielsen J.L."/>
            <person name="Zhou N.A."/>
            <person name="Kjeldal H."/>
        </authorList>
    </citation>
    <scope>NUCLEOTIDE SEQUENCE [LARGE SCALE GENOMIC DNA]</scope>
    <source>
        <strain evidence="5">BiD32</strain>
    </source>
</reference>
<protein>
    <submittedName>
        <fullName evidence="4">GCN5-related N-acetyltransferase</fullName>
    </submittedName>
</protein>
<name>N1MPJ7_9SPHN</name>
<dbReference type="InterPro" id="IPR000182">
    <property type="entry name" value="GNAT_dom"/>
</dbReference>
<dbReference type="RefSeq" id="WP_006954003.1">
    <property type="nucleotide sequence ID" value="NZ_CAVK010000077.1"/>
</dbReference>
<organism evidence="4 5">
    <name type="scientific">Sphingobium indicum BiD32</name>
    <dbReference type="NCBI Taxonomy" id="1301087"/>
    <lineage>
        <taxon>Bacteria</taxon>
        <taxon>Pseudomonadati</taxon>
        <taxon>Pseudomonadota</taxon>
        <taxon>Alphaproteobacteria</taxon>
        <taxon>Sphingomonadales</taxon>
        <taxon>Sphingomonadaceae</taxon>
        <taxon>Sphingobium</taxon>
    </lineage>
</organism>
<comment type="caution">
    <text evidence="4">The sequence shown here is derived from an EMBL/GenBank/DDBJ whole genome shotgun (WGS) entry which is preliminary data.</text>
</comment>
<accession>N1MPJ7</accession>
<reference evidence="4 5" key="1">
    <citation type="submission" date="2013-03" db="EMBL/GenBank/DDBJ databases">
        <authorList>
            <person name="Le V."/>
        </authorList>
    </citation>
    <scope>NUCLEOTIDE SEQUENCE [LARGE SCALE GENOMIC DNA]</scope>
    <source>
        <strain evidence="4 5">BiD32</strain>
    </source>
</reference>
<keyword evidence="1" id="KW-0808">Transferase</keyword>
<dbReference type="SUPFAM" id="SSF55729">
    <property type="entry name" value="Acyl-CoA N-acyltransferases (Nat)"/>
    <property type="match status" value="1"/>
</dbReference>
<dbReference type="GO" id="GO:0016747">
    <property type="term" value="F:acyltransferase activity, transferring groups other than amino-acyl groups"/>
    <property type="evidence" value="ECO:0007669"/>
    <property type="project" value="InterPro"/>
</dbReference>
<feature type="domain" description="N-acetyltransferase" evidence="3">
    <location>
        <begin position="8"/>
        <end position="156"/>
    </location>
</feature>
<keyword evidence="2" id="KW-0012">Acyltransferase</keyword>
<dbReference type="Pfam" id="PF00583">
    <property type="entry name" value="Acetyltransf_1"/>
    <property type="match status" value="1"/>
</dbReference>
<dbReference type="PANTHER" id="PTHR43877:SF2">
    <property type="entry name" value="AMINOALKYLPHOSPHONATE N-ACETYLTRANSFERASE-RELATED"/>
    <property type="match status" value="1"/>
</dbReference>
<dbReference type="CDD" id="cd04301">
    <property type="entry name" value="NAT_SF"/>
    <property type="match status" value="1"/>
</dbReference>
<dbReference type="Proteomes" id="UP000013201">
    <property type="component" value="Unassembled WGS sequence"/>
</dbReference>
<evidence type="ECO:0000313" key="4">
    <source>
        <dbReference type="EMBL" id="CCW17378.1"/>
    </source>
</evidence>
<dbReference type="InterPro" id="IPR016181">
    <property type="entry name" value="Acyl_CoA_acyltransferase"/>
</dbReference>
<proteinExistence type="predicted"/>
<gene>
    <name evidence="4" type="ORF">EBBID32_17170</name>
</gene>
<keyword evidence="5" id="KW-1185">Reference proteome</keyword>
<dbReference type="PANTHER" id="PTHR43877">
    <property type="entry name" value="AMINOALKYLPHOSPHONATE N-ACETYLTRANSFERASE-RELATED-RELATED"/>
    <property type="match status" value="1"/>
</dbReference>
<evidence type="ECO:0000256" key="2">
    <source>
        <dbReference type="ARBA" id="ARBA00023315"/>
    </source>
</evidence>
<dbReference type="OrthoDB" id="281808at2"/>
<evidence type="ECO:0000313" key="5">
    <source>
        <dbReference type="Proteomes" id="UP000013201"/>
    </source>
</evidence>
<dbReference type="AlphaFoldDB" id="N1MPJ7"/>
<dbReference type="PROSITE" id="PS51186">
    <property type="entry name" value="GNAT"/>
    <property type="match status" value="1"/>
</dbReference>